<name>A0ABU1LBS4_9FLAO</name>
<evidence type="ECO:0000313" key="2">
    <source>
        <dbReference type="Proteomes" id="UP001184853"/>
    </source>
</evidence>
<accession>A0ABU1LBS4</accession>
<dbReference type="RefSeq" id="WP_115980523.1">
    <property type="nucleotide sequence ID" value="NZ_JAVDQS010000002.1"/>
</dbReference>
<dbReference type="EMBL" id="JAVDQS010000002">
    <property type="protein sequence ID" value="MDR6404045.1"/>
    <property type="molecule type" value="Genomic_DNA"/>
</dbReference>
<gene>
    <name evidence="1" type="ORF">J2781_000960</name>
</gene>
<sequence>MKFTIENGNNICSIGMSNIGSYIRFNYPLTVVWHDCRGSVGKYFCVLPYNEEYRNTVREKIHENLNQDFTNNIQGLCKILKPLFPIFKNGN</sequence>
<reference evidence="1 2" key="1">
    <citation type="submission" date="2023-07" db="EMBL/GenBank/DDBJ databases">
        <title>Sorghum-associated microbial communities from plants grown in Nebraska, USA.</title>
        <authorList>
            <person name="Schachtman D."/>
        </authorList>
    </citation>
    <scope>NUCLEOTIDE SEQUENCE [LARGE SCALE GENOMIC DNA]</scope>
    <source>
        <strain evidence="1 2">DS1709</strain>
    </source>
</reference>
<proteinExistence type="predicted"/>
<evidence type="ECO:0008006" key="3">
    <source>
        <dbReference type="Google" id="ProtNLM"/>
    </source>
</evidence>
<organism evidence="1 2">
    <name type="scientific">Chryseobacterium geocarposphaerae</name>
    <dbReference type="NCBI Taxonomy" id="1416776"/>
    <lineage>
        <taxon>Bacteria</taxon>
        <taxon>Pseudomonadati</taxon>
        <taxon>Bacteroidota</taxon>
        <taxon>Flavobacteriia</taxon>
        <taxon>Flavobacteriales</taxon>
        <taxon>Weeksellaceae</taxon>
        <taxon>Chryseobacterium group</taxon>
        <taxon>Chryseobacterium</taxon>
    </lineage>
</organism>
<keyword evidence="2" id="KW-1185">Reference proteome</keyword>
<protein>
    <recommendedName>
        <fullName evidence="3">KTSC domain-containing protein</fullName>
    </recommendedName>
</protein>
<comment type="caution">
    <text evidence="1">The sequence shown here is derived from an EMBL/GenBank/DDBJ whole genome shotgun (WGS) entry which is preliminary data.</text>
</comment>
<evidence type="ECO:0000313" key="1">
    <source>
        <dbReference type="EMBL" id="MDR6404045.1"/>
    </source>
</evidence>
<dbReference type="Proteomes" id="UP001184853">
    <property type="component" value="Unassembled WGS sequence"/>
</dbReference>